<keyword evidence="2" id="KW-1185">Reference proteome</keyword>
<evidence type="ECO:0000313" key="2">
    <source>
        <dbReference type="Proteomes" id="UP000509579"/>
    </source>
</evidence>
<dbReference type="SUPFAM" id="SSF51735">
    <property type="entry name" value="NAD(P)-binding Rossmann-fold domains"/>
    <property type="match status" value="1"/>
</dbReference>
<organism evidence="1 2">
    <name type="scientific">Comamonas antarctica</name>
    <dbReference type="NCBI Taxonomy" id="2743470"/>
    <lineage>
        <taxon>Bacteria</taxon>
        <taxon>Pseudomonadati</taxon>
        <taxon>Pseudomonadota</taxon>
        <taxon>Betaproteobacteria</taxon>
        <taxon>Burkholderiales</taxon>
        <taxon>Comamonadaceae</taxon>
        <taxon>Comamonas</taxon>
    </lineage>
</organism>
<evidence type="ECO:0000313" key="1">
    <source>
        <dbReference type="EMBL" id="QKV54465.1"/>
    </source>
</evidence>
<proteinExistence type="predicted"/>
<protein>
    <submittedName>
        <fullName evidence="1">SDR family oxidoreductase</fullName>
    </submittedName>
</protein>
<dbReference type="KEGG" id="aant:HUK68_16970"/>
<dbReference type="GO" id="GO:0016616">
    <property type="term" value="F:oxidoreductase activity, acting on the CH-OH group of donors, NAD or NADP as acceptor"/>
    <property type="evidence" value="ECO:0007669"/>
    <property type="project" value="TreeGrafter"/>
</dbReference>
<name>A0A6N1X9B8_9BURK</name>
<dbReference type="Gene3D" id="3.40.50.720">
    <property type="entry name" value="NAD(P)-binding Rossmann-like Domain"/>
    <property type="match status" value="1"/>
</dbReference>
<dbReference type="Pfam" id="PF00106">
    <property type="entry name" value="adh_short"/>
    <property type="match status" value="1"/>
</dbReference>
<dbReference type="AlphaFoldDB" id="A0A6N1X9B8"/>
<dbReference type="RefSeq" id="WP_175505265.1">
    <property type="nucleotide sequence ID" value="NZ_CAURQT010000005.1"/>
</dbReference>
<dbReference type="PRINTS" id="PR00081">
    <property type="entry name" value="GDHRDH"/>
</dbReference>
<dbReference type="InterPro" id="IPR052184">
    <property type="entry name" value="SDR_enzymes"/>
</dbReference>
<accession>A0A6N1X9B8</accession>
<dbReference type="InterPro" id="IPR002347">
    <property type="entry name" value="SDR_fam"/>
</dbReference>
<dbReference type="Proteomes" id="UP000509579">
    <property type="component" value="Chromosome"/>
</dbReference>
<dbReference type="NCBIfam" id="NF005403">
    <property type="entry name" value="PRK06953.1"/>
    <property type="match status" value="1"/>
</dbReference>
<dbReference type="EMBL" id="CP054840">
    <property type="protein sequence ID" value="QKV54465.1"/>
    <property type="molecule type" value="Genomic_DNA"/>
</dbReference>
<reference evidence="1 2" key="1">
    <citation type="submission" date="2020-06" db="EMBL/GenBank/DDBJ databases">
        <title>Acidovorax antarctica sp. nov., isolated from Corinth ice sheet soil, Antarctic Fields Peninsula.</title>
        <authorList>
            <person name="Xu Q."/>
            <person name="Peng F."/>
        </authorList>
    </citation>
    <scope>NUCLEOTIDE SEQUENCE [LARGE SCALE GENOMIC DNA]</scope>
    <source>
        <strain evidence="1 2">16-35-5</strain>
    </source>
</reference>
<sequence length="223" mass="23765">MAQVLVIGASRGIGHELARQYIDNGDRVIATVRRAEDRDGLLALGAAAVHLVDVAQPQSVSGLAWLLDGEKFDYAWYVAGVLDHQRSANPPTQQEFDRVMHTNLLGAMQALPQVAPMVEAAGGKFAFISSSMAQIGHVDNDHSWLYRCSKAALNMAVATAQHGWPGALLLTLDPGWVRTAMGGDSAPLSVEESVQGLRATLAGAQPADAGRLLHHNGTRADSW</sequence>
<dbReference type="InterPro" id="IPR036291">
    <property type="entry name" value="NAD(P)-bd_dom_sf"/>
</dbReference>
<gene>
    <name evidence="1" type="ORF">HUK68_16970</name>
</gene>
<dbReference type="PANTHER" id="PTHR45458:SF3">
    <property type="entry name" value="CHAIN DEHYDROGENASE (ATSC), PUTATIVE-RELATED"/>
    <property type="match status" value="1"/>
</dbReference>
<dbReference type="PANTHER" id="PTHR45458">
    <property type="entry name" value="SHORT-CHAIN DEHYDROGENASE/REDUCTASE SDR"/>
    <property type="match status" value="1"/>
</dbReference>